<sequence length="76" mass="7622">MWSVTPVSPGGDVSISGFSGAMVSSGACAPAADDDLGEGAWSGRVESRGAFQSYEYTVSLSVGGSPMSLSAFLKVV</sequence>
<reference evidence="1 2" key="1">
    <citation type="submission" date="2014-02" db="EMBL/GenBank/DDBJ databases">
        <title>The small core and large imbalanced accessory genome model reveals a collaborative survival strategy of Sorangium cellulosum strains in nature.</title>
        <authorList>
            <person name="Han K."/>
            <person name="Peng R."/>
            <person name="Blom J."/>
            <person name="Li Y.-Z."/>
        </authorList>
    </citation>
    <scope>NUCLEOTIDE SEQUENCE [LARGE SCALE GENOMIC DNA]</scope>
    <source>
        <strain evidence="1 2">So0157-25</strain>
    </source>
</reference>
<name>A0A150PHQ6_SORCE</name>
<gene>
    <name evidence="1" type="ORF">BE08_05735</name>
</gene>
<evidence type="ECO:0000313" key="2">
    <source>
        <dbReference type="Proteomes" id="UP000075420"/>
    </source>
</evidence>
<organism evidence="1 2">
    <name type="scientific">Sorangium cellulosum</name>
    <name type="common">Polyangium cellulosum</name>
    <dbReference type="NCBI Taxonomy" id="56"/>
    <lineage>
        <taxon>Bacteria</taxon>
        <taxon>Pseudomonadati</taxon>
        <taxon>Myxococcota</taxon>
        <taxon>Polyangia</taxon>
        <taxon>Polyangiales</taxon>
        <taxon>Polyangiaceae</taxon>
        <taxon>Sorangium</taxon>
    </lineage>
</organism>
<protein>
    <submittedName>
        <fullName evidence="1">Uncharacterized protein</fullName>
    </submittedName>
</protein>
<accession>A0A150PHQ6</accession>
<dbReference type="EMBL" id="JELY01001597">
    <property type="protein sequence ID" value="KYF55223.1"/>
    <property type="molecule type" value="Genomic_DNA"/>
</dbReference>
<dbReference type="Proteomes" id="UP000075420">
    <property type="component" value="Unassembled WGS sequence"/>
</dbReference>
<proteinExistence type="predicted"/>
<comment type="caution">
    <text evidence="1">The sequence shown here is derived from an EMBL/GenBank/DDBJ whole genome shotgun (WGS) entry which is preliminary data.</text>
</comment>
<evidence type="ECO:0000313" key="1">
    <source>
        <dbReference type="EMBL" id="KYF55223.1"/>
    </source>
</evidence>
<dbReference type="AlphaFoldDB" id="A0A150PHQ6"/>